<dbReference type="PATRIC" id="fig|128780.6.peg.174"/>
<dbReference type="Gene3D" id="1.10.150.130">
    <property type="match status" value="1"/>
</dbReference>
<dbReference type="PROSITE" id="PS51900">
    <property type="entry name" value="CB"/>
    <property type="match status" value="1"/>
</dbReference>
<dbReference type="InterPro" id="IPR002104">
    <property type="entry name" value="Integrase_catalytic"/>
</dbReference>
<protein>
    <submittedName>
        <fullName evidence="8">Integrase</fullName>
    </submittedName>
</protein>
<dbReference type="GO" id="GO:0003677">
    <property type="term" value="F:DNA binding"/>
    <property type="evidence" value="ECO:0007669"/>
    <property type="project" value="UniProtKB-UniRule"/>
</dbReference>
<evidence type="ECO:0000259" key="6">
    <source>
        <dbReference type="PROSITE" id="PS51898"/>
    </source>
</evidence>
<evidence type="ECO:0000256" key="1">
    <source>
        <dbReference type="ARBA" id="ARBA00008857"/>
    </source>
</evidence>
<dbReference type="InterPro" id="IPR038488">
    <property type="entry name" value="Integrase_DNA-bd_sf"/>
</dbReference>
<dbReference type="GO" id="GO:0015074">
    <property type="term" value="P:DNA integration"/>
    <property type="evidence" value="ECO:0007669"/>
    <property type="project" value="UniProtKB-KW"/>
</dbReference>
<evidence type="ECO:0000313" key="9">
    <source>
        <dbReference type="Proteomes" id="UP000061010"/>
    </source>
</evidence>
<dbReference type="Pfam" id="PF00589">
    <property type="entry name" value="Phage_integrase"/>
    <property type="match status" value="1"/>
</dbReference>
<dbReference type="SUPFAM" id="SSF56349">
    <property type="entry name" value="DNA breaking-rejoining enzymes"/>
    <property type="match status" value="1"/>
</dbReference>
<reference evidence="8 9" key="1">
    <citation type="journal article" date="2015" name="Genome Announc.">
        <title>Complete Genome Sequencing of Stenotrophomonas acidaminiphila ZAC14D2_NAIMI4_2, a Multidrug-Resistant Strain Isolated from Sediments of a Polluted River in Mexico, Uncovers New Antibiotic Resistance Genes and a Novel Class-II Lasso Peptide Biosynthesis Gene Cluster.</title>
        <authorList>
            <person name="Vinuesa P."/>
            <person name="Ochoa-Sanchez L.E."/>
        </authorList>
    </citation>
    <scope>NUCLEOTIDE SEQUENCE [LARGE SCALE GENOMIC DNA]</scope>
    <source>
        <strain evidence="8 9">ZAC14D2_NAIMI4_2</strain>
    </source>
</reference>
<keyword evidence="2" id="KW-0229">DNA integration</keyword>
<keyword evidence="3 5" id="KW-0238">DNA-binding</keyword>
<dbReference type="Pfam" id="PF22022">
    <property type="entry name" value="Phage_int_M"/>
    <property type="match status" value="1"/>
</dbReference>
<evidence type="ECO:0000256" key="5">
    <source>
        <dbReference type="PROSITE-ProRule" id="PRU01248"/>
    </source>
</evidence>
<gene>
    <name evidence="8" type="ORF">AOT14_01730</name>
</gene>
<dbReference type="InterPro" id="IPR011010">
    <property type="entry name" value="DNA_brk_join_enz"/>
</dbReference>
<evidence type="ECO:0000259" key="7">
    <source>
        <dbReference type="PROSITE" id="PS51900"/>
    </source>
</evidence>
<proteinExistence type="inferred from homology"/>
<dbReference type="InterPro" id="IPR025166">
    <property type="entry name" value="Integrase_DNA_bind_dom"/>
</dbReference>
<dbReference type="GO" id="GO:0006310">
    <property type="term" value="P:DNA recombination"/>
    <property type="evidence" value="ECO:0007669"/>
    <property type="project" value="UniProtKB-KW"/>
</dbReference>
<evidence type="ECO:0000256" key="2">
    <source>
        <dbReference type="ARBA" id="ARBA00022908"/>
    </source>
</evidence>
<evidence type="ECO:0000313" key="8">
    <source>
        <dbReference type="EMBL" id="ALJ26634.1"/>
    </source>
</evidence>
<dbReference type="InterPro" id="IPR050808">
    <property type="entry name" value="Phage_Integrase"/>
</dbReference>
<dbReference type="InterPro" id="IPR013762">
    <property type="entry name" value="Integrase-like_cat_sf"/>
</dbReference>
<keyword evidence="4" id="KW-0233">DNA recombination</keyword>
<dbReference type="InterPro" id="IPR053876">
    <property type="entry name" value="Phage_int_M"/>
</dbReference>
<dbReference type="PROSITE" id="PS51898">
    <property type="entry name" value="TYR_RECOMBINASE"/>
    <property type="match status" value="1"/>
</dbReference>
<dbReference type="EMBL" id="CP012900">
    <property type="protein sequence ID" value="ALJ26634.1"/>
    <property type="molecule type" value="Genomic_DNA"/>
</dbReference>
<feature type="domain" description="Core-binding (CB)" evidence="7">
    <location>
        <begin position="49"/>
        <end position="130"/>
    </location>
</feature>
<dbReference type="PANTHER" id="PTHR30629:SF2">
    <property type="entry name" value="PROPHAGE INTEGRASE INTS-RELATED"/>
    <property type="match status" value="1"/>
</dbReference>
<dbReference type="Pfam" id="PF13356">
    <property type="entry name" value="Arm-DNA-bind_3"/>
    <property type="match status" value="1"/>
</dbReference>
<keyword evidence="9" id="KW-1185">Reference proteome</keyword>
<dbReference type="InterPro" id="IPR044068">
    <property type="entry name" value="CB"/>
</dbReference>
<comment type="similarity">
    <text evidence="1">Belongs to the 'phage' integrase family.</text>
</comment>
<dbReference type="KEGG" id="sacz:AOT14_01730"/>
<dbReference type="Proteomes" id="UP000061010">
    <property type="component" value="Chromosome"/>
</dbReference>
<feature type="domain" description="Tyr recombinase" evidence="6">
    <location>
        <begin position="153"/>
        <end position="336"/>
    </location>
</feature>
<sequence length="350" mass="38583">MITLGEYPTMGLADARAERDRLRALVRSGANPAHVARVERITKAGQAATTFGAVGLELLEKRAKEGLSPQSVKRERRLIEKDMAGIRDLPITEVTAPLLLDALRKLERRGVIETAHRARAHAGQVFRYAIATGRAERNPAADLTGALEQPKTTHLAALTEPAKIGELLRAIDAYQGSPVTTAALKLAPLFFVRPGELRSARWADIDLEGAEWRYTASKTKTPHIVPLATQAIAILRELHPLTQRSEYVFPSVRGASRPMSENTINVALRTMGYDGSVMTGHGFRAMARTVLDEVLGFRPDFIEHQLAHAVRDPLGRAYNRTAHLAERKKMMQAWADYLYQLASETTCAGK</sequence>
<dbReference type="AlphaFoldDB" id="A0A0S1AV46"/>
<evidence type="ECO:0000256" key="4">
    <source>
        <dbReference type="ARBA" id="ARBA00023172"/>
    </source>
</evidence>
<dbReference type="CDD" id="cd00801">
    <property type="entry name" value="INT_P4_C"/>
    <property type="match status" value="1"/>
</dbReference>
<evidence type="ECO:0000256" key="3">
    <source>
        <dbReference type="ARBA" id="ARBA00023125"/>
    </source>
</evidence>
<organism evidence="8 9">
    <name type="scientific">Stenotrophomonas acidaminiphila</name>
    <dbReference type="NCBI Taxonomy" id="128780"/>
    <lineage>
        <taxon>Bacteria</taxon>
        <taxon>Pseudomonadati</taxon>
        <taxon>Pseudomonadota</taxon>
        <taxon>Gammaproteobacteria</taxon>
        <taxon>Lysobacterales</taxon>
        <taxon>Lysobacteraceae</taxon>
        <taxon>Stenotrophomonas</taxon>
    </lineage>
</organism>
<dbReference type="InterPro" id="IPR010998">
    <property type="entry name" value="Integrase_recombinase_N"/>
</dbReference>
<accession>A0A0S1AV46</accession>
<dbReference type="PANTHER" id="PTHR30629">
    <property type="entry name" value="PROPHAGE INTEGRASE"/>
    <property type="match status" value="1"/>
</dbReference>
<dbReference type="Gene3D" id="3.30.160.390">
    <property type="entry name" value="Integrase, DNA-binding domain"/>
    <property type="match status" value="1"/>
</dbReference>
<dbReference type="Gene3D" id="1.10.443.10">
    <property type="entry name" value="Intergrase catalytic core"/>
    <property type="match status" value="1"/>
</dbReference>
<name>A0A0S1AV46_9GAMM</name>